<sequence>MRGGNTVEQAYTETAVCHVKRKDFRNHSSDGEFTSCYNPTERNNLTTSLVRALPPDRE</sequence>
<dbReference type="AlphaFoldDB" id="A0A9W9YLM1"/>
<reference evidence="1" key="1">
    <citation type="submission" date="2023-01" db="EMBL/GenBank/DDBJ databases">
        <title>Genome assembly of the deep-sea coral Lophelia pertusa.</title>
        <authorList>
            <person name="Herrera S."/>
            <person name="Cordes E."/>
        </authorList>
    </citation>
    <scope>NUCLEOTIDE SEQUENCE</scope>
    <source>
        <strain evidence="1">USNM1676648</strain>
        <tissue evidence="1">Polyp</tissue>
    </source>
</reference>
<organism evidence="1 2">
    <name type="scientific">Desmophyllum pertusum</name>
    <dbReference type="NCBI Taxonomy" id="174260"/>
    <lineage>
        <taxon>Eukaryota</taxon>
        <taxon>Metazoa</taxon>
        <taxon>Cnidaria</taxon>
        <taxon>Anthozoa</taxon>
        <taxon>Hexacorallia</taxon>
        <taxon>Scleractinia</taxon>
        <taxon>Caryophylliina</taxon>
        <taxon>Caryophylliidae</taxon>
        <taxon>Desmophyllum</taxon>
    </lineage>
</organism>
<protein>
    <submittedName>
        <fullName evidence="1">Uncharacterized protein</fullName>
    </submittedName>
</protein>
<name>A0A9W9YLM1_9CNID</name>
<accession>A0A9W9YLM1</accession>
<proteinExistence type="predicted"/>
<evidence type="ECO:0000313" key="2">
    <source>
        <dbReference type="Proteomes" id="UP001163046"/>
    </source>
</evidence>
<comment type="caution">
    <text evidence="1">The sequence shown here is derived from an EMBL/GenBank/DDBJ whole genome shotgun (WGS) entry which is preliminary data.</text>
</comment>
<keyword evidence="2" id="KW-1185">Reference proteome</keyword>
<dbReference type="Proteomes" id="UP001163046">
    <property type="component" value="Unassembled WGS sequence"/>
</dbReference>
<evidence type="ECO:0000313" key="1">
    <source>
        <dbReference type="EMBL" id="KAJ7357506.1"/>
    </source>
</evidence>
<dbReference type="EMBL" id="MU827321">
    <property type="protein sequence ID" value="KAJ7357506.1"/>
    <property type="molecule type" value="Genomic_DNA"/>
</dbReference>
<gene>
    <name evidence="1" type="ORF">OS493_025023</name>
</gene>